<evidence type="ECO:0000313" key="3">
    <source>
        <dbReference type="EMBL" id="MFD0963985.1"/>
    </source>
</evidence>
<dbReference type="SUPFAM" id="SSF49785">
    <property type="entry name" value="Galactose-binding domain-like"/>
    <property type="match status" value="1"/>
</dbReference>
<reference evidence="4" key="1">
    <citation type="journal article" date="2019" name="Int. J. Syst. Evol. Microbiol.">
        <title>The Global Catalogue of Microorganisms (GCM) 10K type strain sequencing project: providing services to taxonomists for standard genome sequencing and annotation.</title>
        <authorList>
            <consortium name="The Broad Institute Genomics Platform"/>
            <consortium name="The Broad Institute Genome Sequencing Center for Infectious Disease"/>
            <person name="Wu L."/>
            <person name="Ma J."/>
        </authorList>
    </citation>
    <scope>NUCLEOTIDE SEQUENCE [LARGE SCALE GENOMIC DNA]</scope>
    <source>
        <strain evidence="4">CCUG 62114</strain>
    </source>
</reference>
<name>A0ABW3I2B0_9FLAO</name>
<accession>A0ABW3I2B0</accession>
<feature type="domain" description="NADH:ubiquinone oxidoreductase intermediate-associated protein 30" evidence="2">
    <location>
        <begin position="20"/>
        <end position="170"/>
    </location>
</feature>
<sequence length="176" mass="20215">MKALLLMCLFLTFNSEIVICDFTSLKETNKWYQTSDDVMGGISKSEMLHKSEGVGVFTGEVSTANNGGFAMTRLPVDIKLTNKVKKIVLRVKGDGKMYQFRIKANSGQRYWYVYKFLTTTEMEEIEIPLEKFYPSYRGYRLNKNNFSSNTIKEIGILIGNKKSEDFKLIIDKISIK</sequence>
<dbReference type="InterPro" id="IPR008979">
    <property type="entry name" value="Galactose-bd-like_sf"/>
</dbReference>
<dbReference type="Pfam" id="PF08547">
    <property type="entry name" value="CIA30"/>
    <property type="match status" value="1"/>
</dbReference>
<proteinExistence type="inferred from homology"/>
<organism evidence="3 4">
    <name type="scientific">Pseudofulvibacter geojedonensis</name>
    <dbReference type="NCBI Taxonomy" id="1123758"/>
    <lineage>
        <taxon>Bacteria</taxon>
        <taxon>Pseudomonadati</taxon>
        <taxon>Bacteroidota</taxon>
        <taxon>Flavobacteriia</taxon>
        <taxon>Flavobacteriales</taxon>
        <taxon>Flavobacteriaceae</taxon>
        <taxon>Pseudofulvibacter</taxon>
    </lineage>
</organism>
<dbReference type="RefSeq" id="WP_377715258.1">
    <property type="nucleotide sequence ID" value="NZ_JBHTJM010000008.1"/>
</dbReference>
<evidence type="ECO:0000313" key="4">
    <source>
        <dbReference type="Proteomes" id="UP001596997"/>
    </source>
</evidence>
<evidence type="ECO:0000256" key="1">
    <source>
        <dbReference type="ARBA" id="ARBA00007884"/>
    </source>
</evidence>
<comment type="similarity">
    <text evidence="1">Belongs to the CIA30 family.</text>
</comment>
<gene>
    <name evidence="3" type="ORF">ACFQ1O_08225</name>
</gene>
<dbReference type="InterPro" id="IPR013857">
    <property type="entry name" value="NADH-UbQ_OxRdtase-assoc_prot30"/>
</dbReference>
<dbReference type="PANTHER" id="PTHR13194:SF19">
    <property type="entry name" value="NAD(P)-BINDING ROSSMANN-FOLD SUPERFAMILY PROTEIN"/>
    <property type="match status" value="1"/>
</dbReference>
<dbReference type="PANTHER" id="PTHR13194">
    <property type="entry name" value="COMPLEX I INTERMEDIATE-ASSOCIATED PROTEIN 30"/>
    <property type="match status" value="1"/>
</dbReference>
<protein>
    <submittedName>
        <fullName evidence="3">CIA30 family protein</fullName>
    </submittedName>
</protein>
<comment type="caution">
    <text evidence="3">The sequence shown here is derived from an EMBL/GenBank/DDBJ whole genome shotgun (WGS) entry which is preliminary data.</text>
</comment>
<keyword evidence="4" id="KW-1185">Reference proteome</keyword>
<dbReference type="InterPro" id="IPR039131">
    <property type="entry name" value="NDUFAF1"/>
</dbReference>
<dbReference type="Proteomes" id="UP001596997">
    <property type="component" value="Unassembled WGS sequence"/>
</dbReference>
<dbReference type="EMBL" id="JBHTJM010000008">
    <property type="protein sequence ID" value="MFD0963985.1"/>
    <property type="molecule type" value="Genomic_DNA"/>
</dbReference>
<evidence type="ECO:0000259" key="2">
    <source>
        <dbReference type="Pfam" id="PF08547"/>
    </source>
</evidence>